<dbReference type="InterPro" id="IPR001128">
    <property type="entry name" value="Cyt_P450"/>
</dbReference>
<dbReference type="InterPro" id="IPR002403">
    <property type="entry name" value="Cyt_P450_E_grp-IV"/>
</dbReference>
<keyword evidence="12" id="KW-1185">Reference proteome</keyword>
<evidence type="ECO:0000256" key="10">
    <source>
        <dbReference type="SAM" id="MobiDB-lite"/>
    </source>
</evidence>
<dbReference type="CDD" id="cd11041">
    <property type="entry name" value="CYP503A1-like"/>
    <property type="match status" value="1"/>
</dbReference>
<feature type="compositionally biased region" description="Polar residues" evidence="10">
    <location>
        <begin position="1"/>
        <end position="10"/>
    </location>
</feature>
<evidence type="ECO:0000313" key="12">
    <source>
        <dbReference type="Proteomes" id="UP001322277"/>
    </source>
</evidence>
<dbReference type="InterPro" id="IPR036396">
    <property type="entry name" value="Cyt_P450_sf"/>
</dbReference>
<dbReference type="EMBL" id="CP137306">
    <property type="protein sequence ID" value="WQF78851.1"/>
    <property type="molecule type" value="Genomic_DNA"/>
</dbReference>
<keyword evidence="4 8" id="KW-0479">Metal-binding</keyword>
<keyword evidence="6 8" id="KW-0408">Iron</keyword>
<dbReference type="PANTHER" id="PTHR46206:SF2">
    <property type="entry name" value="CYTOCHROME P450 MONOOXYGENASE AUSG-RELATED"/>
    <property type="match status" value="1"/>
</dbReference>
<protein>
    <submittedName>
        <fullName evidence="11">Cytochrome P450</fullName>
    </submittedName>
</protein>
<dbReference type="Gene3D" id="1.10.630.10">
    <property type="entry name" value="Cytochrome P450"/>
    <property type="match status" value="1"/>
</dbReference>
<keyword evidence="7 9" id="KW-0503">Monooxygenase</keyword>
<dbReference type="GeneID" id="87940368"/>
<evidence type="ECO:0000256" key="3">
    <source>
        <dbReference type="ARBA" id="ARBA00022617"/>
    </source>
</evidence>
<dbReference type="InterPro" id="IPR017972">
    <property type="entry name" value="Cyt_P450_CS"/>
</dbReference>
<dbReference type="GO" id="GO:0005506">
    <property type="term" value="F:iron ion binding"/>
    <property type="evidence" value="ECO:0007669"/>
    <property type="project" value="InterPro"/>
</dbReference>
<feature type="region of interest" description="Disordered" evidence="10">
    <location>
        <begin position="1"/>
        <end position="23"/>
    </location>
</feature>
<evidence type="ECO:0000256" key="5">
    <source>
        <dbReference type="ARBA" id="ARBA00023002"/>
    </source>
</evidence>
<dbReference type="AlphaFoldDB" id="A0AAX4I718"/>
<dbReference type="PANTHER" id="PTHR46206">
    <property type="entry name" value="CYTOCHROME P450"/>
    <property type="match status" value="1"/>
</dbReference>
<comment type="cofactor">
    <cofactor evidence="1 8">
        <name>heme</name>
        <dbReference type="ChEBI" id="CHEBI:30413"/>
    </cofactor>
</comment>
<gene>
    <name evidence="11" type="ORF">CDEST_03865</name>
</gene>
<dbReference type="Pfam" id="PF00067">
    <property type="entry name" value="p450"/>
    <property type="match status" value="1"/>
</dbReference>
<keyword evidence="5 9" id="KW-0560">Oxidoreductase</keyword>
<evidence type="ECO:0000256" key="2">
    <source>
        <dbReference type="ARBA" id="ARBA00010617"/>
    </source>
</evidence>
<dbReference type="PROSITE" id="PS00086">
    <property type="entry name" value="CYTOCHROME_P450"/>
    <property type="match status" value="1"/>
</dbReference>
<dbReference type="GO" id="GO:0004497">
    <property type="term" value="F:monooxygenase activity"/>
    <property type="evidence" value="ECO:0007669"/>
    <property type="project" value="UniProtKB-KW"/>
</dbReference>
<evidence type="ECO:0000256" key="6">
    <source>
        <dbReference type="ARBA" id="ARBA00023004"/>
    </source>
</evidence>
<evidence type="ECO:0000256" key="8">
    <source>
        <dbReference type="PIRSR" id="PIRSR602403-1"/>
    </source>
</evidence>
<sequence>MDVNGSSASPSWADYASSKLPSPDSTTTNSALYLLALLAVVSVFAAPIRNRLRSVEIYPVINTTKEEYLKEGKALLARGAKEYGGKPFRVYTGQGTLTVLAPEFVHEVKNDERLSSTEFLLAYWQAGTPGFEPYISSGSELIREMIRTRLTPGDVAKLSQPLADEAADALRDVFTDDEEWHEITLASAIPQIVARVSALVFLGPELCRDPVWLDITINYPSKAMAAAKVLRSYPSPIRRLVHWFLPCCRELRRMLRTARLAIEPIQRRRREQEAGAGGAASDNALAWIEKLASKQKDTTAQTAAFQQLGLSILANASSTDLISQNILDLCRNPELIEPLRDEVLRETRGGWKTSSLYGLRLMDSVLKETLRLKPIASVALGRRVMEDGVRLSDGSLLPRTTGVAVSSAKMWDPEIYPRPETFDGHRFLRMRESGNNEHVAQLASVSPEHLGFGLGPHACPGRFLGSNSAKLIMSYILLRYEFKLADDIDAAAVDPVRFGFSTLANPRAKVCIRRRKDTA</sequence>
<evidence type="ECO:0000256" key="7">
    <source>
        <dbReference type="ARBA" id="ARBA00023033"/>
    </source>
</evidence>
<organism evidence="11 12">
    <name type="scientific">Colletotrichum destructivum</name>
    <dbReference type="NCBI Taxonomy" id="34406"/>
    <lineage>
        <taxon>Eukaryota</taxon>
        <taxon>Fungi</taxon>
        <taxon>Dikarya</taxon>
        <taxon>Ascomycota</taxon>
        <taxon>Pezizomycotina</taxon>
        <taxon>Sordariomycetes</taxon>
        <taxon>Hypocreomycetidae</taxon>
        <taxon>Glomerellales</taxon>
        <taxon>Glomerellaceae</taxon>
        <taxon>Colletotrichum</taxon>
        <taxon>Colletotrichum destructivum species complex</taxon>
    </lineage>
</organism>
<dbReference type="GO" id="GO:0020037">
    <property type="term" value="F:heme binding"/>
    <property type="evidence" value="ECO:0007669"/>
    <property type="project" value="InterPro"/>
</dbReference>
<feature type="binding site" description="axial binding residue" evidence="8">
    <location>
        <position position="459"/>
    </location>
    <ligand>
        <name>heme</name>
        <dbReference type="ChEBI" id="CHEBI:30413"/>
    </ligand>
    <ligandPart>
        <name>Fe</name>
        <dbReference type="ChEBI" id="CHEBI:18248"/>
    </ligandPart>
</feature>
<dbReference type="KEGG" id="cdet:87940368"/>
<dbReference type="SUPFAM" id="SSF48264">
    <property type="entry name" value="Cytochrome P450"/>
    <property type="match status" value="1"/>
</dbReference>
<evidence type="ECO:0000256" key="4">
    <source>
        <dbReference type="ARBA" id="ARBA00022723"/>
    </source>
</evidence>
<evidence type="ECO:0000313" key="11">
    <source>
        <dbReference type="EMBL" id="WQF78851.1"/>
    </source>
</evidence>
<dbReference type="RefSeq" id="XP_062776075.1">
    <property type="nucleotide sequence ID" value="XM_062920024.1"/>
</dbReference>
<keyword evidence="3 8" id="KW-0349">Heme</keyword>
<accession>A0AAX4I718</accession>
<dbReference type="GO" id="GO:0016705">
    <property type="term" value="F:oxidoreductase activity, acting on paired donors, with incorporation or reduction of molecular oxygen"/>
    <property type="evidence" value="ECO:0007669"/>
    <property type="project" value="InterPro"/>
</dbReference>
<dbReference type="PRINTS" id="PR00465">
    <property type="entry name" value="EP450IV"/>
</dbReference>
<evidence type="ECO:0000256" key="1">
    <source>
        <dbReference type="ARBA" id="ARBA00001971"/>
    </source>
</evidence>
<name>A0AAX4I718_9PEZI</name>
<reference evidence="12" key="1">
    <citation type="journal article" date="2023" name="bioRxiv">
        <title>Complete genome of the Medicago anthracnose fungus, Colletotrichum destructivum, reveals a mini-chromosome-like region within a core chromosome.</title>
        <authorList>
            <person name="Lapalu N."/>
            <person name="Simon A."/>
            <person name="Lu A."/>
            <person name="Plaumann P.-L."/>
            <person name="Amselem J."/>
            <person name="Pigne S."/>
            <person name="Auger A."/>
            <person name="Koch C."/>
            <person name="Dallery J.-F."/>
            <person name="O'Connell R.J."/>
        </authorList>
    </citation>
    <scope>NUCLEOTIDE SEQUENCE [LARGE SCALE GENOMIC DNA]</scope>
    <source>
        <strain evidence="12">CBS 520.97</strain>
    </source>
</reference>
<dbReference type="Proteomes" id="UP001322277">
    <property type="component" value="Chromosome 2"/>
</dbReference>
<proteinExistence type="inferred from homology"/>
<evidence type="ECO:0000256" key="9">
    <source>
        <dbReference type="RuleBase" id="RU000461"/>
    </source>
</evidence>
<comment type="similarity">
    <text evidence="2 9">Belongs to the cytochrome P450 family.</text>
</comment>